<reference evidence="1" key="1">
    <citation type="submission" date="2020-04" db="EMBL/GenBank/DDBJ databases">
        <authorList>
            <person name="Neveu A P."/>
        </authorList>
    </citation>
    <scope>NUCLEOTIDE SEQUENCE</scope>
    <source>
        <tissue evidence="1">Whole embryo</tissue>
    </source>
</reference>
<accession>A0A6F9DLN5</accession>
<name>A0A6F9DLN5_9ASCI</name>
<dbReference type="EMBL" id="LR788034">
    <property type="protein sequence ID" value="CAB3263896.1"/>
    <property type="molecule type" value="mRNA"/>
</dbReference>
<dbReference type="AlphaFoldDB" id="A0A6F9DLN5"/>
<evidence type="ECO:0000313" key="1">
    <source>
        <dbReference type="EMBL" id="CAB3263896.1"/>
    </source>
</evidence>
<proteinExistence type="evidence at transcript level"/>
<sequence length="35" mass="4037">METKSAPGRFLNELHSVVTSKQHVHEVHCNFVFVK</sequence>
<organism evidence="1">
    <name type="scientific">Phallusia mammillata</name>
    <dbReference type="NCBI Taxonomy" id="59560"/>
    <lineage>
        <taxon>Eukaryota</taxon>
        <taxon>Metazoa</taxon>
        <taxon>Chordata</taxon>
        <taxon>Tunicata</taxon>
        <taxon>Ascidiacea</taxon>
        <taxon>Phlebobranchia</taxon>
        <taxon>Ascidiidae</taxon>
        <taxon>Phallusia</taxon>
    </lineage>
</organism>
<protein>
    <submittedName>
        <fullName evidence="1">Molybdopterin synthase catalytic subunit</fullName>
    </submittedName>
</protein>
<gene>
    <name evidence="1" type="primary">Mocs2-003</name>
</gene>